<dbReference type="PANTHER" id="PTHR48081">
    <property type="entry name" value="AB HYDROLASE SUPERFAMILY PROTEIN C4A8.06C"/>
    <property type="match status" value="1"/>
</dbReference>
<dbReference type="OrthoDB" id="9815425at2"/>
<accession>A0A3B0AX19</accession>
<evidence type="ECO:0000259" key="2">
    <source>
        <dbReference type="Pfam" id="PF20434"/>
    </source>
</evidence>
<dbReference type="EMBL" id="RBAH01000040">
    <property type="protein sequence ID" value="RKN64884.1"/>
    <property type="molecule type" value="Genomic_DNA"/>
</dbReference>
<dbReference type="SUPFAM" id="SSF53474">
    <property type="entry name" value="alpha/beta-Hydrolases"/>
    <property type="match status" value="1"/>
</dbReference>
<gene>
    <name evidence="3" type="ORF">D7M11_33380</name>
</gene>
<dbReference type="InterPro" id="IPR029058">
    <property type="entry name" value="AB_hydrolase_fold"/>
</dbReference>
<protein>
    <submittedName>
        <fullName evidence="3">Alpha/beta hydrolase</fullName>
    </submittedName>
</protein>
<keyword evidence="1 3" id="KW-0378">Hydrolase</keyword>
<dbReference type="GO" id="GO:0016787">
    <property type="term" value="F:hydrolase activity"/>
    <property type="evidence" value="ECO:0007669"/>
    <property type="project" value="UniProtKB-KW"/>
</dbReference>
<keyword evidence="4" id="KW-1185">Reference proteome</keyword>
<dbReference type="Gene3D" id="3.40.50.1820">
    <property type="entry name" value="alpha/beta hydrolase"/>
    <property type="match status" value="1"/>
</dbReference>
<feature type="domain" description="BD-FAE-like" evidence="2">
    <location>
        <begin position="21"/>
        <end position="215"/>
    </location>
</feature>
<dbReference type="RefSeq" id="WP_120751607.1">
    <property type="nucleotide sequence ID" value="NZ_RBAH01000040.1"/>
</dbReference>
<dbReference type="InterPro" id="IPR050300">
    <property type="entry name" value="GDXG_lipolytic_enzyme"/>
</dbReference>
<evidence type="ECO:0000313" key="4">
    <source>
        <dbReference type="Proteomes" id="UP000282311"/>
    </source>
</evidence>
<dbReference type="Pfam" id="PF20434">
    <property type="entry name" value="BD-FAE"/>
    <property type="match status" value="1"/>
</dbReference>
<proteinExistence type="predicted"/>
<dbReference type="InterPro" id="IPR049492">
    <property type="entry name" value="BD-FAE-like_dom"/>
</dbReference>
<comment type="caution">
    <text evidence="3">The sequence shown here is derived from an EMBL/GenBank/DDBJ whole genome shotgun (WGS) entry which is preliminary data.</text>
</comment>
<organism evidence="3 4">
    <name type="scientific">Paenibacillus ginsengarvi</name>
    <dbReference type="NCBI Taxonomy" id="400777"/>
    <lineage>
        <taxon>Bacteria</taxon>
        <taxon>Bacillati</taxon>
        <taxon>Bacillota</taxon>
        <taxon>Bacilli</taxon>
        <taxon>Bacillales</taxon>
        <taxon>Paenibacillaceae</taxon>
        <taxon>Paenibacillus</taxon>
    </lineage>
</organism>
<dbReference type="Proteomes" id="UP000282311">
    <property type="component" value="Unassembled WGS sequence"/>
</dbReference>
<name>A0A3B0AX19_9BACL</name>
<sequence>MQQVVTEYKDVAYGPHERNVLDAYLVGSEEAPAPAVIFFHGGGYVGGDKGGVVSTKLMQECLAAGISVLSANYRFIQKHPFPAPMEDGTRAIQFVRHMAAQWHIDPARIASSGSSAGGHIALWNALQGSLAKLDSQDPVERESSEVTAFVGFGTQVSKDQRFYEGIYEGPHIQPNLAMFYGVDSVEELYRPEGLKLMERASAITYMSDKAPPLLMQYEFELDLPRIPAEAPVSEVIHHPMHAYVLKQRYDALGKTFVLRHKADPLRPGELARFVLDSFK</sequence>
<evidence type="ECO:0000313" key="3">
    <source>
        <dbReference type="EMBL" id="RKN64884.1"/>
    </source>
</evidence>
<dbReference type="AlphaFoldDB" id="A0A3B0AX19"/>
<evidence type="ECO:0000256" key="1">
    <source>
        <dbReference type="ARBA" id="ARBA00022801"/>
    </source>
</evidence>
<reference evidence="3 4" key="1">
    <citation type="journal article" date="2007" name="Int. J. Syst. Evol. Microbiol.">
        <title>Paenibacillus ginsengarvi sp. nov., isolated from soil from ginseng cultivation.</title>
        <authorList>
            <person name="Yoon M.H."/>
            <person name="Ten L.N."/>
            <person name="Im W.T."/>
        </authorList>
    </citation>
    <scope>NUCLEOTIDE SEQUENCE [LARGE SCALE GENOMIC DNA]</scope>
    <source>
        <strain evidence="3 4">KCTC 13059</strain>
    </source>
</reference>